<dbReference type="EMBL" id="CP138203">
    <property type="protein sequence ID" value="WPC73437.1"/>
    <property type="molecule type" value="Genomic_DNA"/>
</dbReference>
<sequence length="175" mass="19730">MTELELLRQRVDALESEQAIRACLHRYMDLCDELSPQTPLDELGNLFTLEALWEGKGARYAKSFGGYQGRAKIVAMLGKYATNPPHFALNVHYLTSECIRVEGDQAQGSWNMIQVSTFSSGGSHLNSARLSITFSREEGVWRMAHFQTENRLSRPVSHWSSEANLPVPDTTELQQ</sequence>
<dbReference type="SUPFAM" id="SSF54427">
    <property type="entry name" value="NTF2-like"/>
    <property type="match status" value="1"/>
</dbReference>
<gene>
    <name evidence="2" type="ORF">R8Z52_15160</name>
</gene>
<accession>A0ABZ0QAF6</accession>
<dbReference type="InterPro" id="IPR037401">
    <property type="entry name" value="SnoaL-like"/>
</dbReference>
<name>A0ABZ0QAF6_9VIBR</name>
<evidence type="ECO:0000313" key="2">
    <source>
        <dbReference type="EMBL" id="WPC73437.1"/>
    </source>
</evidence>
<dbReference type="RefSeq" id="WP_261893294.1">
    <property type="nucleotide sequence ID" value="NZ_AP024895.1"/>
</dbReference>
<protein>
    <submittedName>
        <fullName evidence="2">Nuclear transport factor 2 family protein</fullName>
    </submittedName>
</protein>
<proteinExistence type="predicted"/>
<organism evidence="2 3">
    <name type="scientific">Vibrio porteresiae DSM 19223</name>
    <dbReference type="NCBI Taxonomy" id="1123496"/>
    <lineage>
        <taxon>Bacteria</taxon>
        <taxon>Pseudomonadati</taxon>
        <taxon>Pseudomonadota</taxon>
        <taxon>Gammaproteobacteria</taxon>
        <taxon>Vibrionales</taxon>
        <taxon>Vibrionaceae</taxon>
        <taxon>Vibrio</taxon>
    </lineage>
</organism>
<dbReference type="Proteomes" id="UP001304071">
    <property type="component" value="Chromosome 1"/>
</dbReference>
<reference evidence="2 3" key="1">
    <citation type="submission" date="2023-11" db="EMBL/GenBank/DDBJ databases">
        <title>Plant-associative lifestyle of Vibrio porteresiae and its evolutionary dynamics.</title>
        <authorList>
            <person name="Rameshkumar N."/>
            <person name="Kirti K."/>
        </authorList>
    </citation>
    <scope>NUCLEOTIDE SEQUENCE [LARGE SCALE GENOMIC DNA]</scope>
    <source>
        <strain evidence="2 3">MSSRF30</strain>
    </source>
</reference>
<evidence type="ECO:0000259" key="1">
    <source>
        <dbReference type="Pfam" id="PF13577"/>
    </source>
</evidence>
<dbReference type="Gene3D" id="3.10.450.50">
    <property type="match status" value="1"/>
</dbReference>
<dbReference type="InterPro" id="IPR032710">
    <property type="entry name" value="NTF2-like_dom_sf"/>
</dbReference>
<dbReference type="Pfam" id="PF13577">
    <property type="entry name" value="SnoaL_4"/>
    <property type="match status" value="1"/>
</dbReference>
<feature type="domain" description="SnoaL-like" evidence="1">
    <location>
        <begin position="13"/>
        <end position="146"/>
    </location>
</feature>
<keyword evidence="3" id="KW-1185">Reference proteome</keyword>
<evidence type="ECO:0000313" key="3">
    <source>
        <dbReference type="Proteomes" id="UP001304071"/>
    </source>
</evidence>